<organism evidence="1 2">
    <name type="scientific">Dillenia turbinata</name>
    <dbReference type="NCBI Taxonomy" id="194707"/>
    <lineage>
        <taxon>Eukaryota</taxon>
        <taxon>Viridiplantae</taxon>
        <taxon>Streptophyta</taxon>
        <taxon>Embryophyta</taxon>
        <taxon>Tracheophyta</taxon>
        <taxon>Spermatophyta</taxon>
        <taxon>Magnoliopsida</taxon>
        <taxon>eudicotyledons</taxon>
        <taxon>Gunneridae</taxon>
        <taxon>Pentapetalae</taxon>
        <taxon>Dilleniales</taxon>
        <taxon>Dilleniaceae</taxon>
        <taxon>Dillenia</taxon>
    </lineage>
</organism>
<name>A0AAN8W7P5_9MAGN</name>
<gene>
    <name evidence="1" type="ORF">RJ641_024503</name>
</gene>
<protein>
    <submittedName>
        <fullName evidence="1">Uncharacterized protein</fullName>
    </submittedName>
</protein>
<reference evidence="1 2" key="1">
    <citation type="submission" date="2023-12" db="EMBL/GenBank/DDBJ databases">
        <title>A high-quality genome assembly for Dillenia turbinata (Dilleniales).</title>
        <authorList>
            <person name="Chanderbali A."/>
        </authorList>
    </citation>
    <scope>NUCLEOTIDE SEQUENCE [LARGE SCALE GENOMIC DNA]</scope>
    <source>
        <strain evidence="1">LSX21</strain>
        <tissue evidence="1">Leaf</tissue>
    </source>
</reference>
<evidence type="ECO:0000313" key="1">
    <source>
        <dbReference type="EMBL" id="KAK6943401.1"/>
    </source>
</evidence>
<dbReference type="Proteomes" id="UP001370490">
    <property type="component" value="Unassembled WGS sequence"/>
</dbReference>
<evidence type="ECO:0000313" key="2">
    <source>
        <dbReference type="Proteomes" id="UP001370490"/>
    </source>
</evidence>
<dbReference type="AlphaFoldDB" id="A0AAN8W7P5"/>
<keyword evidence="2" id="KW-1185">Reference proteome</keyword>
<proteinExistence type="predicted"/>
<accession>A0AAN8W7P5</accession>
<dbReference type="EMBL" id="JBAMMX010000003">
    <property type="protein sequence ID" value="KAK6943401.1"/>
    <property type="molecule type" value="Genomic_DNA"/>
</dbReference>
<comment type="caution">
    <text evidence="1">The sequence shown here is derived from an EMBL/GenBank/DDBJ whole genome shotgun (WGS) entry which is preliminary data.</text>
</comment>
<sequence>MLAKMNARACVLMTATVSLHCKHSTVQECYLYRLVSGVKQVERGNGFSYLVKVPKGTYVSHHKNSGNGCLSWLGYFWRDCILCNLEKKKELLMYR</sequence>